<evidence type="ECO:0000313" key="2">
    <source>
        <dbReference type="EMBL" id="GLL07127.1"/>
    </source>
</evidence>
<accession>A0A9W6KS61</accession>
<evidence type="ECO:0008006" key="4">
    <source>
        <dbReference type="Google" id="ProtNLM"/>
    </source>
</evidence>
<dbReference type="InterPro" id="IPR011047">
    <property type="entry name" value="Quinoprotein_ADH-like_sf"/>
</dbReference>
<proteinExistence type="predicted"/>
<dbReference type="SUPFAM" id="SSF50998">
    <property type="entry name" value="Quinoprotein alcohol dehydrogenase-like"/>
    <property type="match status" value="1"/>
</dbReference>
<feature type="signal peptide" evidence="1">
    <location>
        <begin position="1"/>
        <end position="24"/>
    </location>
</feature>
<keyword evidence="1" id="KW-0732">Signal</keyword>
<reference evidence="2" key="1">
    <citation type="journal article" date="2014" name="Int. J. Syst. Evol. Microbiol.">
        <title>Complete genome sequence of Corynebacterium casei LMG S-19264T (=DSM 44701T), isolated from a smear-ripened cheese.</title>
        <authorList>
            <consortium name="US DOE Joint Genome Institute (JGI-PGF)"/>
            <person name="Walter F."/>
            <person name="Albersmeier A."/>
            <person name="Kalinowski J."/>
            <person name="Ruckert C."/>
        </authorList>
    </citation>
    <scope>NUCLEOTIDE SEQUENCE</scope>
    <source>
        <strain evidence="2">VKM Ac-1321</strain>
    </source>
</reference>
<evidence type="ECO:0000313" key="3">
    <source>
        <dbReference type="Proteomes" id="UP001143480"/>
    </source>
</evidence>
<keyword evidence="3" id="KW-1185">Reference proteome</keyword>
<name>A0A9W6KS61_9ACTN</name>
<protein>
    <recommendedName>
        <fullName evidence="4">Pyrroloquinoline-quinone binding quinoprotein</fullName>
    </recommendedName>
</protein>
<dbReference type="InterPro" id="IPR015943">
    <property type="entry name" value="WD40/YVTN_repeat-like_dom_sf"/>
</dbReference>
<dbReference type="AlphaFoldDB" id="A0A9W6KS61"/>
<feature type="chain" id="PRO_5040895448" description="Pyrroloquinoline-quinone binding quinoprotein" evidence="1">
    <location>
        <begin position="25"/>
        <end position="411"/>
    </location>
</feature>
<reference evidence="2" key="2">
    <citation type="submission" date="2023-01" db="EMBL/GenBank/DDBJ databases">
        <authorList>
            <person name="Sun Q."/>
            <person name="Evtushenko L."/>
        </authorList>
    </citation>
    <scope>NUCLEOTIDE SEQUENCE</scope>
    <source>
        <strain evidence="2">VKM Ac-1321</strain>
    </source>
</reference>
<sequence>MPIRLRPVLRLSTVALLVLPAACARIVEPPPGTGRSPSPAPMTRVRLPPEAEGLPDRVLFGVANLPLPLVLSGTTAYIATHTSLLAVDVRSGQTLATVAPAHPLRPGPRGPAWNPAAPPILVKGTVVVPLLAEGPAVELIQVEAATGRRLASATIAIDAVPQPPTVDKQWLAVAGVAGTVAVLRVNGTTYGVDLTRGTTVWREPGFTAAALAGDVIVGWYTEAGAAQRAAGLRAADGVRLWTDKTAGRGLSAVTGGPQLAVLQGRADGRYLRVVQAATGRPQPLPANVTAAVAKVSTVDGDAFACRYDGASTTVCGAMWDDWNAAFDATTGHWLWEVRAATKGRTPIRLTAAWHGLVYGTENGTRPVVLDARTGAVRASAAVAAPYVVDAAAGVGPPIQGDGMYAFSISVQ</sequence>
<dbReference type="Proteomes" id="UP001143480">
    <property type="component" value="Unassembled WGS sequence"/>
</dbReference>
<gene>
    <name evidence="2" type="ORF">GCM10017581_088790</name>
</gene>
<comment type="caution">
    <text evidence="2">The sequence shown here is derived from an EMBL/GenBank/DDBJ whole genome shotgun (WGS) entry which is preliminary data.</text>
</comment>
<evidence type="ECO:0000256" key="1">
    <source>
        <dbReference type="SAM" id="SignalP"/>
    </source>
</evidence>
<dbReference type="Gene3D" id="2.130.10.10">
    <property type="entry name" value="YVTN repeat-like/Quinoprotein amine dehydrogenase"/>
    <property type="match status" value="1"/>
</dbReference>
<dbReference type="EMBL" id="BSFP01000085">
    <property type="protein sequence ID" value="GLL07127.1"/>
    <property type="molecule type" value="Genomic_DNA"/>
</dbReference>
<dbReference type="RefSeq" id="WP_261965098.1">
    <property type="nucleotide sequence ID" value="NZ_BAAAXA010000001.1"/>
</dbReference>
<organism evidence="2 3">
    <name type="scientific">Dactylosporangium matsuzakiense</name>
    <dbReference type="NCBI Taxonomy" id="53360"/>
    <lineage>
        <taxon>Bacteria</taxon>
        <taxon>Bacillati</taxon>
        <taxon>Actinomycetota</taxon>
        <taxon>Actinomycetes</taxon>
        <taxon>Micromonosporales</taxon>
        <taxon>Micromonosporaceae</taxon>
        <taxon>Dactylosporangium</taxon>
    </lineage>
</organism>